<evidence type="ECO:0000256" key="4">
    <source>
        <dbReference type="ARBA" id="ARBA00023136"/>
    </source>
</evidence>
<dbReference type="Gene3D" id="1.20.1250.20">
    <property type="entry name" value="MFS general substrate transporter like domains"/>
    <property type="match status" value="1"/>
</dbReference>
<sequence>MKDYDDTTAFLHQWGHFQQVVFFLLCASIFPNGFGAFSLVFLTDVPNHFCLVPEVNLTQDWHEAIIPVEVVNGKEELSRCSRYRLDVVRNLSAQGYIPGRDVNLTDLEQEDCVDGWIYSKDIYQSTIVSEFDLVCSEQWKQPFTSTIYFLGVLVGSFLSGQLSDRFGRKPVLFATMAVQTIFTFAEIFSPSWTVFSILLFISGLGQISNYVSAFVLGTEIFTGNTRVLFSSMGVCLGFAFGYMILPLFAYFLRDWRSLLLALSLPGLLYLPLWWFIPESPRWLLSQGRVEEAEAIVRDAAKKNKVEVPQVLFDDYSVHAGKIETHPQEHHNVFNLLRTSNIRYTTVILCMVWFTLSTGYFGLSLNTSRLHANPYISCFISAAVEVPAYISSWLALRYLPRRLSVICILLFGAVSLYFIQLVPQSKHQNCNRLRFLRCEHFCCQNNVLSSNNNLDVLHKMLIEWHHMFQMADSTSKLHICTSLQAVYVMLDSFLVRLHFSQSVIITSDISLKAGRTLQVNRAKQKFTKTGFLIQTGTYISSLIFLLNSWNCTCKNTNWQHMTLT</sequence>
<keyword evidence="4 5" id="KW-0472">Membrane</keyword>
<dbReference type="SUPFAM" id="SSF103473">
    <property type="entry name" value="MFS general substrate transporter"/>
    <property type="match status" value="1"/>
</dbReference>
<gene>
    <name evidence="8" type="primary">LOC108893746</name>
</gene>
<dbReference type="GeneID" id="108893746"/>
<feature type="transmembrane region" description="Helical" evidence="5">
    <location>
        <begin position="20"/>
        <end position="42"/>
    </location>
</feature>
<dbReference type="Pfam" id="PF00083">
    <property type="entry name" value="Sugar_tr"/>
    <property type="match status" value="1"/>
</dbReference>
<feature type="transmembrane region" description="Helical" evidence="5">
    <location>
        <begin position="402"/>
        <end position="421"/>
    </location>
</feature>
<dbReference type="PROSITE" id="PS50850">
    <property type="entry name" value="MFS"/>
    <property type="match status" value="1"/>
</dbReference>
<protein>
    <submittedName>
        <fullName evidence="8">Solute carrier family 22 member 5 isoform X1</fullName>
    </submittedName>
</protein>
<feature type="transmembrane region" description="Helical" evidence="5">
    <location>
        <begin position="171"/>
        <end position="188"/>
    </location>
</feature>
<dbReference type="KEGG" id="lcf:108893746"/>
<feature type="domain" description="Major facilitator superfamily (MFS) profile" evidence="6">
    <location>
        <begin position="87"/>
        <end position="563"/>
    </location>
</feature>
<feature type="transmembrane region" description="Helical" evidence="5">
    <location>
        <begin position="194"/>
        <end position="216"/>
    </location>
</feature>
<dbReference type="InterPro" id="IPR005829">
    <property type="entry name" value="Sugar_transporter_CS"/>
</dbReference>
<evidence type="ECO:0000256" key="5">
    <source>
        <dbReference type="SAM" id="Phobius"/>
    </source>
</evidence>
<keyword evidence="3 5" id="KW-1133">Transmembrane helix</keyword>
<dbReference type="RefSeq" id="XP_018547581.1">
    <property type="nucleotide sequence ID" value="XM_018692065.2"/>
</dbReference>
<evidence type="ECO:0000256" key="3">
    <source>
        <dbReference type="ARBA" id="ARBA00022989"/>
    </source>
</evidence>
<proteinExistence type="predicted"/>
<dbReference type="AlphaFoldDB" id="A0AAJ7VD55"/>
<dbReference type="InterPro" id="IPR005828">
    <property type="entry name" value="MFS_sugar_transport-like"/>
</dbReference>
<dbReference type="InterPro" id="IPR036259">
    <property type="entry name" value="MFS_trans_sf"/>
</dbReference>
<name>A0AAJ7VD55_LATCA</name>
<dbReference type="PROSITE" id="PS00216">
    <property type="entry name" value="SUGAR_TRANSPORT_1"/>
    <property type="match status" value="1"/>
</dbReference>
<accession>A0AAJ7VD55</accession>
<dbReference type="InterPro" id="IPR020846">
    <property type="entry name" value="MFS_dom"/>
</dbReference>
<dbReference type="Proteomes" id="UP000694890">
    <property type="component" value="Linkage group LG20"/>
</dbReference>
<evidence type="ECO:0000313" key="7">
    <source>
        <dbReference type="Proteomes" id="UP000694890"/>
    </source>
</evidence>
<evidence type="ECO:0000256" key="2">
    <source>
        <dbReference type="ARBA" id="ARBA00022692"/>
    </source>
</evidence>
<feature type="transmembrane region" description="Helical" evidence="5">
    <location>
        <begin position="373"/>
        <end position="395"/>
    </location>
</feature>
<keyword evidence="2 5" id="KW-0812">Transmembrane</keyword>
<comment type="subcellular location">
    <subcellularLocation>
        <location evidence="1">Membrane</location>
        <topology evidence="1">Multi-pass membrane protein</topology>
    </subcellularLocation>
</comment>
<feature type="transmembrane region" description="Helical" evidence="5">
    <location>
        <begin position="258"/>
        <end position="276"/>
    </location>
</feature>
<evidence type="ECO:0000259" key="6">
    <source>
        <dbReference type="PROSITE" id="PS50850"/>
    </source>
</evidence>
<evidence type="ECO:0000313" key="8">
    <source>
        <dbReference type="RefSeq" id="XP_018547581.1"/>
    </source>
</evidence>
<evidence type="ECO:0000256" key="1">
    <source>
        <dbReference type="ARBA" id="ARBA00004141"/>
    </source>
</evidence>
<dbReference type="PANTHER" id="PTHR24064">
    <property type="entry name" value="SOLUTE CARRIER FAMILY 22 MEMBER"/>
    <property type="match status" value="1"/>
</dbReference>
<dbReference type="GO" id="GO:0022857">
    <property type="term" value="F:transmembrane transporter activity"/>
    <property type="evidence" value="ECO:0007669"/>
    <property type="project" value="InterPro"/>
</dbReference>
<feature type="transmembrane region" description="Helical" evidence="5">
    <location>
        <begin position="228"/>
        <end position="252"/>
    </location>
</feature>
<organism evidence="7 8">
    <name type="scientific">Lates calcarifer</name>
    <name type="common">Barramundi</name>
    <name type="synonym">Holocentrus calcarifer</name>
    <dbReference type="NCBI Taxonomy" id="8187"/>
    <lineage>
        <taxon>Eukaryota</taxon>
        <taxon>Metazoa</taxon>
        <taxon>Chordata</taxon>
        <taxon>Craniata</taxon>
        <taxon>Vertebrata</taxon>
        <taxon>Euteleostomi</taxon>
        <taxon>Actinopterygii</taxon>
        <taxon>Neopterygii</taxon>
        <taxon>Teleostei</taxon>
        <taxon>Neoteleostei</taxon>
        <taxon>Acanthomorphata</taxon>
        <taxon>Carangaria</taxon>
        <taxon>Carangaria incertae sedis</taxon>
        <taxon>Centropomidae</taxon>
        <taxon>Lates</taxon>
    </lineage>
</organism>
<reference evidence="8" key="1">
    <citation type="submission" date="2025-08" db="UniProtKB">
        <authorList>
            <consortium name="RefSeq"/>
        </authorList>
    </citation>
    <scope>IDENTIFICATION</scope>
    <source>
        <tissue evidence="8">Brain</tissue>
    </source>
</reference>
<feature type="transmembrane region" description="Helical" evidence="5">
    <location>
        <begin position="343"/>
        <end position="361"/>
    </location>
</feature>
<dbReference type="GO" id="GO:0016020">
    <property type="term" value="C:membrane"/>
    <property type="evidence" value="ECO:0007669"/>
    <property type="project" value="UniProtKB-SubCell"/>
</dbReference>